<feature type="transmembrane region" description="Helical" evidence="1">
    <location>
        <begin position="58"/>
        <end position="79"/>
    </location>
</feature>
<dbReference type="RefSeq" id="WP_277858862.1">
    <property type="nucleotide sequence ID" value="NZ_JARRAG010000001.1"/>
</dbReference>
<accession>A0ABT6F4H6</accession>
<evidence type="ECO:0000313" key="2">
    <source>
        <dbReference type="EMBL" id="MDG3002498.1"/>
    </source>
</evidence>
<organism evidence="2 3">
    <name type="scientific">Paludisphaera mucosa</name>
    <dbReference type="NCBI Taxonomy" id="3030827"/>
    <lineage>
        <taxon>Bacteria</taxon>
        <taxon>Pseudomonadati</taxon>
        <taxon>Planctomycetota</taxon>
        <taxon>Planctomycetia</taxon>
        <taxon>Isosphaerales</taxon>
        <taxon>Isosphaeraceae</taxon>
        <taxon>Paludisphaera</taxon>
    </lineage>
</organism>
<keyword evidence="1" id="KW-1133">Transmembrane helix</keyword>
<keyword evidence="1" id="KW-0812">Transmembrane</keyword>
<protein>
    <recommendedName>
        <fullName evidence="4">Threonine/Serine exporter ThrE domain-containing protein</fullName>
    </recommendedName>
</protein>
<keyword evidence="1" id="KW-0472">Membrane</keyword>
<dbReference type="Proteomes" id="UP001216907">
    <property type="component" value="Unassembled WGS sequence"/>
</dbReference>
<proteinExistence type="predicted"/>
<name>A0ABT6F4H6_9BACT</name>
<evidence type="ECO:0000313" key="3">
    <source>
        <dbReference type="Proteomes" id="UP001216907"/>
    </source>
</evidence>
<evidence type="ECO:0008006" key="4">
    <source>
        <dbReference type="Google" id="ProtNLM"/>
    </source>
</evidence>
<sequence>MRRPTMAEYLASIAFVSALVHLAIRRYVVASVMGAALGTAATMLVEAARVDFQVKPGWVAPLFLVGFVVALPAGFLAGVPFRLWRNHRNASRAEPGRNQPVAMAARWRNLTSSGAWSSRSPKS</sequence>
<comment type="caution">
    <text evidence="2">The sequence shown here is derived from an EMBL/GenBank/DDBJ whole genome shotgun (WGS) entry which is preliminary data.</text>
</comment>
<dbReference type="EMBL" id="JARRAG010000001">
    <property type="protein sequence ID" value="MDG3002498.1"/>
    <property type="molecule type" value="Genomic_DNA"/>
</dbReference>
<gene>
    <name evidence="2" type="ORF">PZE19_01750</name>
</gene>
<reference evidence="2 3" key="1">
    <citation type="submission" date="2023-03" db="EMBL/GenBank/DDBJ databases">
        <title>Paludisphaera mucosa sp. nov. a novel planctomycete from northern fen.</title>
        <authorList>
            <person name="Ivanova A."/>
        </authorList>
    </citation>
    <scope>NUCLEOTIDE SEQUENCE [LARGE SCALE GENOMIC DNA]</scope>
    <source>
        <strain evidence="2 3">Pla2</strain>
    </source>
</reference>
<evidence type="ECO:0000256" key="1">
    <source>
        <dbReference type="SAM" id="Phobius"/>
    </source>
</evidence>
<keyword evidence="3" id="KW-1185">Reference proteome</keyword>